<dbReference type="InterPro" id="IPR029063">
    <property type="entry name" value="SAM-dependent_MTases_sf"/>
</dbReference>
<evidence type="ECO:0000256" key="5">
    <source>
        <dbReference type="ARBA" id="ARBA00022691"/>
    </source>
</evidence>
<dbReference type="HAMAP" id="MF_00607">
    <property type="entry name" value="16SrRNA_methyltr_A"/>
    <property type="match status" value="1"/>
</dbReference>
<comment type="subcellular location">
    <subcellularLocation>
        <location evidence="7">Cytoplasm</location>
    </subcellularLocation>
</comment>
<keyword evidence="2 7" id="KW-0698">rRNA processing</keyword>
<gene>
    <name evidence="7 11" type="primary">rsmA</name>
    <name evidence="7" type="synonym">ksgA</name>
    <name evidence="11" type="ORF">E0F26_03985</name>
</gene>
<keyword evidence="5 7" id="KW-0949">S-adenosyl-L-methionine</keyword>
<evidence type="ECO:0000259" key="10">
    <source>
        <dbReference type="SMART" id="SM00650"/>
    </source>
</evidence>
<dbReference type="InterPro" id="IPR020596">
    <property type="entry name" value="rRNA_Ade_Mease_Trfase_CS"/>
</dbReference>
<name>A0ABY6Q6P7_9GAMM</name>
<dbReference type="InterPro" id="IPR011530">
    <property type="entry name" value="rRNA_adenine_dimethylase"/>
</dbReference>
<dbReference type="InterPro" id="IPR023165">
    <property type="entry name" value="rRNA_Ade_diMease-like_C"/>
</dbReference>
<comment type="catalytic activity">
    <reaction evidence="7">
        <text>adenosine(1518)/adenosine(1519) in 16S rRNA + 4 S-adenosyl-L-methionine = N(6)-dimethyladenosine(1518)/N(6)-dimethyladenosine(1519) in 16S rRNA + 4 S-adenosyl-L-homocysteine + 4 H(+)</text>
        <dbReference type="Rhea" id="RHEA:19609"/>
        <dbReference type="Rhea" id="RHEA-COMP:10232"/>
        <dbReference type="Rhea" id="RHEA-COMP:10233"/>
        <dbReference type="ChEBI" id="CHEBI:15378"/>
        <dbReference type="ChEBI" id="CHEBI:57856"/>
        <dbReference type="ChEBI" id="CHEBI:59789"/>
        <dbReference type="ChEBI" id="CHEBI:74411"/>
        <dbReference type="ChEBI" id="CHEBI:74493"/>
        <dbReference type="EC" id="2.1.1.182"/>
    </reaction>
</comment>
<comment type="function">
    <text evidence="7">Specifically dimethylates two adjacent adenosines (A1518 and A1519) in the loop of a conserved hairpin near the 3'-end of 16S rRNA in the 30S particle. May play a critical role in biogenesis of 30S subunits.</text>
</comment>
<dbReference type="PANTHER" id="PTHR11727">
    <property type="entry name" value="DIMETHYLADENOSINE TRANSFERASE"/>
    <property type="match status" value="1"/>
</dbReference>
<feature type="compositionally biased region" description="Basic residues" evidence="9">
    <location>
        <begin position="1"/>
        <end position="10"/>
    </location>
</feature>
<evidence type="ECO:0000256" key="3">
    <source>
        <dbReference type="ARBA" id="ARBA00022603"/>
    </source>
</evidence>
<dbReference type="Gene3D" id="1.10.8.100">
    <property type="entry name" value="Ribosomal RNA adenine dimethylase-like, domain 2"/>
    <property type="match status" value="1"/>
</dbReference>
<dbReference type="EMBL" id="CP036501">
    <property type="protein sequence ID" value="UZP73953.1"/>
    <property type="molecule type" value="Genomic_DNA"/>
</dbReference>
<feature type="binding site" evidence="7 8">
    <location>
        <position position="27"/>
    </location>
    <ligand>
        <name>S-adenosyl-L-methionine</name>
        <dbReference type="ChEBI" id="CHEBI:59789"/>
    </ligand>
</feature>
<feature type="binding site" evidence="7 8">
    <location>
        <position position="52"/>
    </location>
    <ligand>
        <name>S-adenosyl-L-methionine</name>
        <dbReference type="ChEBI" id="CHEBI:59789"/>
    </ligand>
</feature>
<dbReference type="InterPro" id="IPR001737">
    <property type="entry name" value="KsgA/Erm"/>
</dbReference>
<dbReference type="SMART" id="SM00650">
    <property type="entry name" value="rADc"/>
    <property type="match status" value="1"/>
</dbReference>
<feature type="binding site" evidence="7 8">
    <location>
        <position position="73"/>
    </location>
    <ligand>
        <name>S-adenosyl-L-methionine</name>
        <dbReference type="ChEBI" id="CHEBI:59789"/>
    </ligand>
</feature>
<organism evidence="11 12">
    <name type="scientific">Candidatus Paraluminiphilus aquimaris</name>
    <dbReference type="NCBI Taxonomy" id="2518994"/>
    <lineage>
        <taxon>Bacteria</taxon>
        <taxon>Pseudomonadati</taxon>
        <taxon>Pseudomonadota</taxon>
        <taxon>Gammaproteobacteria</taxon>
        <taxon>Cellvibrionales</taxon>
        <taxon>Halieaceae</taxon>
        <taxon>Candidatus Paraluminiphilus</taxon>
    </lineage>
</organism>
<keyword evidence="6 7" id="KW-0694">RNA-binding</keyword>
<proteinExistence type="inferred from homology"/>
<evidence type="ECO:0000256" key="2">
    <source>
        <dbReference type="ARBA" id="ARBA00022552"/>
    </source>
</evidence>
<evidence type="ECO:0000256" key="7">
    <source>
        <dbReference type="HAMAP-Rule" id="MF_00607"/>
    </source>
</evidence>
<accession>A0ABY6Q6P7</accession>
<feature type="binding site" evidence="7 8">
    <location>
        <position position="25"/>
    </location>
    <ligand>
        <name>S-adenosyl-L-methionine</name>
        <dbReference type="ChEBI" id="CHEBI:59789"/>
    </ligand>
</feature>
<protein>
    <recommendedName>
        <fullName evidence="7">Ribosomal RNA small subunit methyltransferase A</fullName>
        <ecNumber evidence="7">2.1.1.182</ecNumber>
    </recommendedName>
    <alternativeName>
        <fullName evidence="7">16S rRNA (adenine(1518)-N(6)/adenine(1519)-N(6))-dimethyltransferase</fullName>
    </alternativeName>
    <alternativeName>
        <fullName evidence="7">16S rRNA dimethyladenosine transferase</fullName>
    </alternativeName>
    <alternativeName>
        <fullName evidence="7">16S rRNA dimethylase</fullName>
    </alternativeName>
    <alternativeName>
        <fullName evidence="7">S-adenosylmethionine-6-N', N'-adenosyl(rRNA) dimethyltransferase</fullName>
    </alternativeName>
</protein>
<feature type="binding site" evidence="7 8">
    <location>
        <position position="118"/>
    </location>
    <ligand>
        <name>S-adenosyl-L-methionine</name>
        <dbReference type="ChEBI" id="CHEBI:59789"/>
    </ligand>
</feature>
<evidence type="ECO:0000256" key="1">
    <source>
        <dbReference type="ARBA" id="ARBA00022490"/>
    </source>
</evidence>
<feature type="region of interest" description="Disordered" evidence="9">
    <location>
        <begin position="1"/>
        <end position="21"/>
    </location>
</feature>
<dbReference type="PROSITE" id="PS51689">
    <property type="entry name" value="SAM_RNA_A_N6_MT"/>
    <property type="match status" value="1"/>
</dbReference>
<comment type="similarity">
    <text evidence="7">Belongs to the class I-like SAM-binding methyltransferase superfamily. rRNA adenine N(6)-methyltransferase family. RsmA subfamily.</text>
</comment>
<evidence type="ECO:0000313" key="11">
    <source>
        <dbReference type="EMBL" id="UZP73953.1"/>
    </source>
</evidence>
<evidence type="ECO:0000313" key="12">
    <source>
        <dbReference type="Proteomes" id="UP001317963"/>
    </source>
</evidence>
<evidence type="ECO:0000256" key="9">
    <source>
        <dbReference type="SAM" id="MobiDB-lite"/>
    </source>
</evidence>
<keyword evidence="1 7" id="KW-0963">Cytoplasm</keyword>
<reference evidence="11 12" key="1">
    <citation type="submission" date="2019-02" db="EMBL/GenBank/DDBJ databases">
        <title>Halieaceae_genomes.</title>
        <authorList>
            <person name="Li S.-H."/>
        </authorList>
    </citation>
    <scope>NUCLEOTIDE SEQUENCE [LARGE SCALE GENOMIC DNA]</scope>
    <source>
        <strain evidence="11 12">JH123</strain>
    </source>
</reference>
<keyword evidence="3 7" id="KW-0489">Methyltransferase</keyword>
<evidence type="ECO:0000256" key="4">
    <source>
        <dbReference type="ARBA" id="ARBA00022679"/>
    </source>
</evidence>
<keyword evidence="4 7" id="KW-0808">Transferase</keyword>
<dbReference type="PROSITE" id="PS01131">
    <property type="entry name" value="RRNA_A_DIMETH"/>
    <property type="match status" value="1"/>
</dbReference>
<dbReference type="SUPFAM" id="SSF53335">
    <property type="entry name" value="S-adenosyl-L-methionine-dependent methyltransferases"/>
    <property type="match status" value="1"/>
</dbReference>
<dbReference type="InterPro" id="IPR020598">
    <property type="entry name" value="rRNA_Ade_methylase_Trfase_N"/>
</dbReference>
<sequence>MSHKAPRKGRPGATAHAPRKRFGQNFLTDQGVITAIARAISPSRDDNLVEIGPGQGALTDALFDSGCAINAIEIDRDLQSQLRVMFFNRDLTLHNADALKFDFSQLSQSANDLRVVGNLPYNISTPLIFKLLDNLELIKDMHFMLQKEVVDRLAATPGTKAWGRVSVMTQIDCDVESLFEVPPEAFFPRPKVQSAIVRITPKVQRHRPDCSRVCLSKLVQLAFAQRRKTLRNNLKGIIDEATIEALDIDPACRAETLTLDQLIDLSLQLDAAA</sequence>
<dbReference type="GO" id="GO:0052908">
    <property type="term" value="F:16S rRNA (adenine(1518)-N(6)/adenine(1519)-N(6))-dimethyltransferase activity"/>
    <property type="evidence" value="ECO:0007669"/>
    <property type="project" value="UniProtKB-EC"/>
</dbReference>
<dbReference type="EC" id="2.1.1.182" evidence="7"/>
<dbReference type="RefSeq" id="WP_279242754.1">
    <property type="nucleotide sequence ID" value="NZ_CP036501.1"/>
</dbReference>
<dbReference type="NCBIfam" id="TIGR00755">
    <property type="entry name" value="ksgA"/>
    <property type="match status" value="1"/>
</dbReference>
<dbReference type="Pfam" id="PF00398">
    <property type="entry name" value="RrnaAD"/>
    <property type="match status" value="1"/>
</dbReference>
<keyword evidence="12" id="KW-1185">Reference proteome</keyword>
<evidence type="ECO:0000256" key="6">
    <source>
        <dbReference type="ARBA" id="ARBA00022884"/>
    </source>
</evidence>
<evidence type="ECO:0000256" key="8">
    <source>
        <dbReference type="PROSITE-ProRule" id="PRU01026"/>
    </source>
</evidence>
<feature type="domain" description="Ribosomal RNA adenine methylase transferase N-terminal" evidence="10">
    <location>
        <begin position="32"/>
        <end position="203"/>
    </location>
</feature>
<dbReference type="Gene3D" id="3.40.50.150">
    <property type="entry name" value="Vaccinia Virus protein VP39"/>
    <property type="match status" value="1"/>
</dbReference>
<feature type="binding site" evidence="7 8">
    <location>
        <position position="97"/>
    </location>
    <ligand>
        <name>S-adenosyl-L-methionine</name>
        <dbReference type="ChEBI" id="CHEBI:59789"/>
    </ligand>
</feature>
<dbReference type="Proteomes" id="UP001317963">
    <property type="component" value="Chromosome"/>
</dbReference>
<dbReference type="PANTHER" id="PTHR11727:SF7">
    <property type="entry name" value="DIMETHYLADENOSINE TRANSFERASE-RELATED"/>
    <property type="match status" value="1"/>
</dbReference>